<name>A0ABW3FLV5_9PSEU</name>
<organism evidence="2 3">
    <name type="scientific">Saccharopolyspora rosea</name>
    <dbReference type="NCBI Taxonomy" id="524884"/>
    <lineage>
        <taxon>Bacteria</taxon>
        <taxon>Bacillati</taxon>
        <taxon>Actinomycetota</taxon>
        <taxon>Actinomycetes</taxon>
        <taxon>Pseudonocardiales</taxon>
        <taxon>Pseudonocardiaceae</taxon>
        <taxon>Saccharopolyspora</taxon>
    </lineage>
</organism>
<dbReference type="RefSeq" id="WP_263249449.1">
    <property type="nucleotide sequence ID" value="NZ_BAABLT010000007.1"/>
</dbReference>
<evidence type="ECO:0000259" key="1">
    <source>
        <dbReference type="Pfam" id="PF13460"/>
    </source>
</evidence>
<comment type="caution">
    <text evidence="2">The sequence shown here is derived from an EMBL/GenBank/DDBJ whole genome shotgun (WGS) entry which is preliminary data.</text>
</comment>
<dbReference type="Gene3D" id="3.40.50.720">
    <property type="entry name" value="NAD(P)-binding Rossmann-like Domain"/>
    <property type="match status" value="1"/>
</dbReference>
<gene>
    <name evidence="2" type="ORF">ACFQ16_03365</name>
</gene>
<evidence type="ECO:0000313" key="2">
    <source>
        <dbReference type="EMBL" id="MFD0918773.1"/>
    </source>
</evidence>
<dbReference type="Pfam" id="PF13460">
    <property type="entry name" value="NAD_binding_10"/>
    <property type="match status" value="1"/>
</dbReference>
<feature type="domain" description="NAD(P)-binding" evidence="1">
    <location>
        <begin position="7"/>
        <end position="177"/>
    </location>
</feature>
<dbReference type="PANTHER" id="PTHR43162">
    <property type="match status" value="1"/>
</dbReference>
<accession>A0ABW3FLV5</accession>
<evidence type="ECO:0000313" key="3">
    <source>
        <dbReference type="Proteomes" id="UP001597018"/>
    </source>
</evidence>
<dbReference type="Gene3D" id="3.90.25.10">
    <property type="entry name" value="UDP-galactose 4-epimerase, domain 1"/>
    <property type="match status" value="1"/>
</dbReference>
<dbReference type="EMBL" id="JBHTIW010000001">
    <property type="protein sequence ID" value="MFD0918773.1"/>
    <property type="molecule type" value="Genomic_DNA"/>
</dbReference>
<dbReference type="InterPro" id="IPR016040">
    <property type="entry name" value="NAD(P)-bd_dom"/>
</dbReference>
<dbReference type="Proteomes" id="UP001597018">
    <property type="component" value="Unassembled WGS sequence"/>
</dbReference>
<proteinExistence type="predicted"/>
<keyword evidence="3" id="KW-1185">Reference proteome</keyword>
<protein>
    <submittedName>
        <fullName evidence="2">NAD(P)H-binding protein</fullName>
    </submittedName>
</protein>
<dbReference type="PANTHER" id="PTHR43162:SF1">
    <property type="entry name" value="PRESTALK A DIFFERENTIATION PROTEIN A"/>
    <property type="match status" value="1"/>
</dbReference>
<dbReference type="InterPro" id="IPR036291">
    <property type="entry name" value="NAD(P)-bd_dom_sf"/>
</dbReference>
<dbReference type="SUPFAM" id="SSF51735">
    <property type="entry name" value="NAD(P)-binding Rossmann-fold domains"/>
    <property type="match status" value="1"/>
</dbReference>
<sequence>MTVLVTGATGNVGRRVVDRLLAAGRRVRALTRRPETAGLPAGVEVVRGDLTDPAALDGALAGVDAAFLFPVPETAREFAARAKAAGVRHVAVLSSAATGFAEPNPIGERHRAVERAVEEAGLRWTHVRPGAFAANALAWAPSIRADGVVREPHGSTGQAPIHEDDIAAVAATALLEPGHAGQVYTLSGPEVITIADQVRAIGAVIGRDVRFEEISPETAREQWIAHGVPAAVADSLLHFRSRAAEAVLPTVEQVTGRPARTFAEWARDHAADFR</sequence>
<dbReference type="InterPro" id="IPR051604">
    <property type="entry name" value="Ergot_Alk_Oxidoreductase"/>
</dbReference>
<reference evidence="3" key="1">
    <citation type="journal article" date="2019" name="Int. J. Syst. Evol. Microbiol.">
        <title>The Global Catalogue of Microorganisms (GCM) 10K type strain sequencing project: providing services to taxonomists for standard genome sequencing and annotation.</title>
        <authorList>
            <consortium name="The Broad Institute Genomics Platform"/>
            <consortium name="The Broad Institute Genome Sequencing Center for Infectious Disease"/>
            <person name="Wu L."/>
            <person name="Ma J."/>
        </authorList>
    </citation>
    <scope>NUCLEOTIDE SEQUENCE [LARGE SCALE GENOMIC DNA]</scope>
    <source>
        <strain evidence="3">CCUG 56401</strain>
    </source>
</reference>